<protein>
    <submittedName>
        <fullName evidence="1">Uncharacterized protein</fullName>
    </submittedName>
</protein>
<gene>
    <name evidence="1" type="ORF">CYMTET_7133</name>
</gene>
<organism evidence="1 2">
    <name type="scientific">Cymbomonas tetramitiformis</name>
    <dbReference type="NCBI Taxonomy" id="36881"/>
    <lineage>
        <taxon>Eukaryota</taxon>
        <taxon>Viridiplantae</taxon>
        <taxon>Chlorophyta</taxon>
        <taxon>Pyramimonadophyceae</taxon>
        <taxon>Pyramimonadales</taxon>
        <taxon>Pyramimonadaceae</taxon>
        <taxon>Cymbomonas</taxon>
    </lineage>
</organism>
<dbReference type="Proteomes" id="UP001190700">
    <property type="component" value="Unassembled WGS sequence"/>
</dbReference>
<accession>A0AAE0GVU0</accession>
<reference evidence="1 2" key="1">
    <citation type="journal article" date="2015" name="Genome Biol. Evol.">
        <title>Comparative Genomics of a Bacterivorous Green Alga Reveals Evolutionary Causalities and Consequences of Phago-Mixotrophic Mode of Nutrition.</title>
        <authorList>
            <person name="Burns J.A."/>
            <person name="Paasch A."/>
            <person name="Narechania A."/>
            <person name="Kim E."/>
        </authorList>
    </citation>
    <scope>NUCLEOTIDE SEQUENCE [LARGE SCALE GENOMIC DNA]</scope>
    <source>
        <strain evidence="1 2">PLY_AMNH</strain>
    </source>
</reference>
<comment type="caution">
    <text evidence="1">The sequence shown here is derived from an EMBL/GenBank/DDBJ whole genome shotgun (WGS) entry which is preliminary data.</text>
</comment>
<evidence type="ECO:0000313" key="2">
    <source>
        <dbReference type="Proteomes" id="UP001190700"/>
    </source>
</evidence>
<proteinExistence type="predicted"/>
<sequence length="369" mass="41639">MQLTFDQLSATLTVSASSQSPAENKFDLEAGTLLDDQPRLEALVKGIIKSKLLCGRGDVITEWRFCGDEYNARLLLHSLVEELTSRLTRFNSLFSGPFRMDDATIAVVPNAHKLLEELLEYLCAGPALVLVREAHSRFNLDIADYIHLLLRRTCPVFYKTVHEKYTEKEVWESREPELTLSKDRKGEWKCGKKGKGKGKKGKCRVTFHPGANKQFFGNCSCGGRHRQVDCVHTQHLAAHSMRLDPATSAENAFKDVLAARYQAAYQHSEEAVQSVCWEHGTPDICDPTESVCTYLYDGSLYFSAYYLTQEDDTVHSPAWGPHGCADFEWDAWDSDPYTQEQHEEWERNTTTEGRSFLPGFLPGVKLCGG</sequence>
<name>A0AAE0GVU0_9CHLO</name>
<evidence type="ECO:0000313" key="1">
    <source>
        <dbReference type="EMBL" id="KAK3285247.1"/>
    </source>
</evidence>
<keyword evidence="2" id="KW-1185">Reference proteome</keyword>
<dbReference type="EMBL" id="LGRX02001903">
    <property type="protein sequence ID" value="KAK3285247.1"/>
    <property type="molecule type" value="Genomic_DNA"/>
</dbReference>
<dbReference type="AlphaFoldDB" id="A0AAE0GVU0"/>